<reference evidence="1" key="1">
    <citation type="submission" date="2014-09" db="EMBL/GenBank/DDBJ databases">
        <authorList>
            <person name="Magalhaes I.L.F."/>
            <person name="Oliveira U."/>
            <person name="Santos F.R."/>
            <person name="Vidigal T.H.D.A."/>
            <person name="Brescovit A.D."/>
            <person name="Santos A.J."/>
        </authorList>
    </citation>
    <scope>NUCLEOTIDE SEQUENCE</scope>
    <source>
        <tissue evidence="1">Shoot tissue taken approximately 20 cm above the soil surface</tissue>
    </source>
</reference>
<proteinExistence type="predicted"/>
<name>A0A0A9GHM5_ARUDO</name>
<accession>A0A0A9GHM5</accession>
<dbReference type="EMBL" id="GBRH01173899">
    <property type="protein sequence ID" value="JAE23997.1"/>
    <property type="molecule type" value="Transcribed_RNA"/>
</dbReference>
<reference evidence="1" key="2">
    <citation type="journal article" date="2015" name="Data Brief">
        <title>Shoot transcriptome of the giant reed, Arundo donax.</title>
        <authorList>
            <person name="Barrero R.A."/>
            <person name="Guerrero F.D."/>
            <person name="Moolhuijzen P."/>
            <person name="Goolsby J.A."/>
            <person name="Tidwell J."/>
            <person name="Bellgard S.E."/>
            <person name="Bellgard M.I."/>
        </authorList>
    </citation>
    <scope>NUCLEOTIDE SEQUENCE</scope>
    <source>
        <tissue evidence="1">Shoot tissue taken approximately 20 cm above the soil surface</tissue>
    </source>
</reference>
<sequence length="9" mass="935">MAFPARSVG</sequence>
<evidence type="ECO:0000313" key="1">
    <source>
        <dbReference type="EMBL" id="JAE23997.1"/>
    </source>
</evidence>
<organism evidence="1">
    <name type="scientific">Arundo donax</name>
    <name type="common">Giant reed</name>
    <name type="synonym">Donax arundinaceus</name>
    <dbReference type="NCBI Taxonomy" id="35708"/>
    <lineage>
        <taxon>Eukaryota</taxon>
        <taxon>Viridiplantae</taxon>
        <taxon>Streptophyta</taxon>
        <taxon>Embryophyta</taxon>
        <taxon>Tracheophyta</taxon>
        <taxon>Spermatophyta</taxon>
        <taxon>Magnoliopsida</taxon>
        <taxon>Liliopsida</taxon>
        <taxon>Poales</taxon>
        <taxon>Poaceae</taxon>
        <taxon>PACMAD clade</taxon>
        <taxon>Arundinoideae</taxon>
        <taxon>Arundineae</taxon>
        <taxon>Arundo</taxon>
    </lineage>
</organism>
<protein>
    <submittedName>
        <fullName evidence="1">Uncharacterized protein</fullName>
    </submittedName>
</protein>